<comment type="caution">
    <text evidence="1">The sequence shown here is derived from an EMBL/GenBank/DDBJ whole genome shotgun (WGS) entry which is preliminary data.</text>
</comment>
<evidence type="ECO:0000313" key="2">
    <source>
        <dbReference type="Proteomes" id="UP000593573"/>
    </source>
</evidence>
<organism evidence="1 2">
    <name type="scientific">Gossypium klotzschianum</name>
    <dbReference type="NCBI Taxonomy" id="34286"/>
    <lineage>
        <taxon>Eukaryota</taxon>
        <taxon>Viridiplantae</taxon>
        <taxon>Streptophyta</taxon>
        <taxon>Embryophyta</taxon>
        <taxon>Tracheophyta</taxon>
        <taxon>Spermatophyta</taxon>
        <taxon>Magnoliopsida</taxon>
        <taxon>eudicotyledons</taxon>
        <taxon>Gunneridae</taxon>
        <taxon>Pentapetalae</taxon>
        <taxon>rosids</taxon>
        <taxon>malvids</taxon>
        <taxon>Malvales</taxon>
        <taxon>Malvaceae</taxon>
        <taxon>Malvoideae</taxon>
        <taxon>Gossypium</taxon>
    </lineage>
</organism>
<sequence length="132" mass="14770">MREIYVLGDRNLTKRCIVSERRPLENQTIHINFDVAYNPQQFRSASGLTAKDDSGKVLVSKSLLEKKVASLFTAEACVCSQAVRLGISNGVDLVEIKDDASTREEEVYLEGSVPSYTIKSLGYGRQREREPD</sequence>
<protein>
    <submittedName>
        <fullName evidence="1">Uncharacterized protein</fullName>
    </submittedName>
</protein>
<dbReference type="EMBL" id="JABFAB010000012">
    <property type="protein sequence ID" value="MBA0666357.1"/>
    <property type="molecule type" value="Genomic_DNA"/>
</dbReference>
<dbReference type="OrthoDB" id="1002206at2759"/>
<keyword evidence="2" id="KW-1185">Reference proteome</keyword>
<evidence type="ECO:0000313" key="1">
    <source>
        <dbReference type="EMBL" id="MBA0666357.1"/>
    </source>
</evidence>
<reference evidence="1 2" key="1">
    <citation type="journal article" date="2019" name="Genome Biol. Evol.">
        <title>Insights into the evolution of the New World diploid cottons (Gossypium, subgenus Houzingenia) based on genome sequencing.</title>
        <authorList>
            <person name="Grover C.E."/>
            <person name="Arick M.A. 2nd"/>
            <person name="Thrash A."/>
            <person name="Conover J.L."/>
            <person name="Sanders W.S."/>
            <person name="Peterson D.G."/>
            <person name="Frelichowski J.E."/>
            <person name="Scheffler J.A."/>
            <person name="Scheffler B.E."/>
            <person name="Wendel J.F."/>
        </authorList>
    </citation>
    <scope>NUCLEOTIDE SEQUENCE [LARGE SCALE GENOMIC DNA]</scope>
    <source>
        <strain evidence="1">57</strain>
        <tissue evidence="1">Leaf</tissue>
    </source>
</reference>
<proteinExistence type="predicted"/>
<dbReference type="Proteomes" id="UP000593573">
    <property type="component" value="Unassembled WGS sequence"/>
</dbReference>
<dbReference type="AlphaFoldDB" id="A0A7J8VU60"/>
<name>A0A7J8VU60_9ROSI</name>
<gene>
    <name evidence="1" type="ORF">Goklo_002776</name>
</gene>
<accession>A0A7J8VU60</accession>